<keyword evidence="1 4" id="KW-0479">Metal-binding</keyword>
<evidence type="ECO:0000256" key="2">
    <source>
        <dbReference type="ARBA" id="ARBA00022771"/>
    </source>
</evidence>
<dbReference type="SUPFAM" id="SSF57850">
    <property type="entry name" value="RING/U-box"/>
    <property type="match status" value="1"/>
</dbReference>
<dbReference type="GO" id="GO:0005684">
    <property type="term" value="C:U2-type spliceosomal complex"/>
    <property type="evidence" value="ECO:0007669"/>
    <property type="project" value="TreeGrafter"/>
</dbReference>
<comment type="caution">
    <text evidence="8">The sequence shown here is derived from an EMBL/GenBank/DDBJ whole genome shotgun (WGS) entry which is preliminary data.</text>
</comment>
<dbReference type="InterPro" id="IPR000571">
    <property type="entry name" value="Znf_CCCH"/>
</dbReference>
<feature type="region of interest" description="Disordered" evidence="5">
    <location>
        <begin position="9"/>
        <end position="69"/>
    </location>
</feature>
<dbReference type="PANTHER" id="PTHR12930">
    <property type="entry name" value="ZINC FINGER PROTEIN 183"/>
    <property type="match status" value="1"/>
</dbReference>
<feature type="compositionally biased region" description="Basic and acidic residues" evidence="5">
    <location>
        <begin position="55"/>
        <end position="69"/>
    </location>
</feature>
<accession>A0A7K9KW56</accession>
<evidence type="ECO:0000256" key="1">
    <source>
        <dbReference type="ARBA" id="ARBA00022723"/>
    </source>
</evidence>
<dbReference type="FunFam" id="3.30.40.10:FF:000045">
    <property type="entry name" value="RING finger protein 113A"/>
    <property type="match status" value="1"/>
</dbReference>
<dbReference type="Pfam" id="PF13923">
    <property type="entry name" value="zf-C3HC4_2"/>
    <property type="match status" value="1"/>
</dbReference>
<feature type="non-terminal residue" evidence="8">
    <location>
        <position position="1"/>
    </location>
</feature>
<dbReference type="SMART" id="SM00184">
    <property type="entry name" value="RING"/>
    <property type="match status" value="1"/>
</dbReference>
<dbReference type="InterPro" id="IPR036855">
    <property type="entry name" value="Znf_CCCH_sf"/>
</dbReference>
<dbReference type="InterPro" id="IPR017907">
    <property type="entry name" value="Znf_RING_CS"/>
</dbReference>
<reference evidence="8 9" key="1">
    <citation type="submission" date="2019-09" db="EMBL/GenBank/DDBJ databases">
        <title>Bird 10,000 Genomes (B10K) Project - Family phase.</title>
        <authorList>
            <person name="Zhang G."/>
        </authorList>
    </citation>
    <scope>NUCLEOTIDE SEQUENCE [LARGE SCALE GENOMIC DNA]</scope>
    <source>
        <strain evidence="8">B10K-DU-001-29</strain>
        <tissue evidence="8">Muscle</tissue>
    </source>
</reference>
<name>A0A7K9KW56_9PASS</name>
<protein>
    <submittedName>
        <fullName evidence="8">R113A protein</fullName>
    </submittedName>
</protein>
<feature type="zinc finger region" description="C3H1-type" evidence="4">
    <location>
        <begin position="176"/>
        <end position="204"/>
    </location>
</feature>
<dbReference type="PANTHER" id="PTHR12930:SF0">
    <property type="entry name" value="RING FINGER PROTEIN 113B"/>
    <property type="match status" value="1"/>
</dbReference>
<dbReference type="SUPFAM" id="SSF90229">
    <property type="entry name" value="CCCH zinc finger"/>
    <property type="match status" value="1"/>
</dbReference>
<dbReference type="InterPro" id="IPR039971">
    <property type="entry name" value="CWC24-like"/>
</dbReference>
<dbReference type="PROSITE" id="PS50089">
    <property type="entry name" value="ZF_RING_2"/>
    <property type="match status" value="1"/>
</dbReference>
<feature type="domain" description="RING-type" evidence="6">
    <location>
        <begin position="242"/>
        <end position="280"/>
    </location>
</feature>
<dbReference type="GO" id="GO:0008270">
    <property type="term" value="F:zinc ion binding"/>
    <property type="evidence" value="ECO:0007669"/>
    <property type="project" value="UniProtKB-KW"/>
</dbReference>
<dbReference type="EMBL" id="VWZS01002869">
    <property type="protein sequence ID" value="NXH54781.1"/>
    <property type="molecule type" value="Genomic_DNA"/>
</dbReference>
<sequence length="301" mass="34566">VCSFVFKKQVRAAGSSQRKWPSSDQESSGEEGSTMVQKKQQRDTPNPMIQKTRHCTRERPEYALSTSKDEDPVKEIGITYKSTRSVKPGSREDMRVTAVYELDTEKEKDTQAIFERSQKIQEELRGKEDDKIYCGISNYQKYVKLKCTLMGNATSGMVRQGPIHAPGYLRATVCWDYQPDICKDYKETGCCGFGGSCKFLHDHSNYKHSWQIEQELDKGCYGINTDKNYTVSSDDKDMPFKCFICRGSFKNPVVTKCQHYFCESCALQHYRKSQRCYICDNQTNGVFSPAKELIAKLEKHK</sequence>
<dbReference type="InterPro" id="IPR013083">
    <property type="entry name" value="Znf_RING/FYVE/PHD"/>
</dbReference>
<dbReference type="Proteomes" id="UP000583164">
    <property type="component" value="Unassembled WGS sequence"/>
</dbReference>
<evidence type="ECO:0000313" key="8">
    <source>
        <dbReference type="EMBL" id="NXH54781.1"/>
    </source>
</evidence>
<evidence type="ECO:0000259" key="6">
    <source>
        <dbReference type="PROSITE" id="PS50089"/>
    </source>
</evidence>
<evidence type="ECO:0000259" key="7">
    <source>
        <dbReference type="PROSITE" id="PS50103"/>
    </source>
</evidence>
<dbReference type="AlphaFoldDB" id="A0A7K9KW56"/>
<gene>
    <name evidence="8" type="primary">Rnf113a_0</name>
    <name evidence="8" type="ORF">RHAINO_R15164</name>
</gene>
<dbReference type="GO" id="GO:0034247">
    <property type="term" value="P:snoRNA splicing"/>
    <property type="evidence" value="ECO:0007669"/>
    <property type="project" value="TreeGrafter"/>
</dbReference>
<feature type="domain" description="C3H1-type" evidence="7">
    <location>
        <begin position="176"/>
        <end position="204"/>
    </location>
</feature>
<feature type="compositionally biased region" description="Polar residues" evidence="5">
    <location>
        <begin position="34"/>
        <end position="49"/>
    </location>
</feature>
<dbReference type="Pfam" id="PF00642">
    <property type="entry name" value="zf-CCCH"/>
    <property type="match status" value="1"/>
</dbReference>
<dbReference type="CDD" id="cd16539">
    <property type="entry name" value="RING-HC_RNF113A_B"/>
    <property type="match status" value="1"/>
</dbReference>
<evidence type="ECO:0000313" key="9">
    <source>
        <dbReference type="Proteomes" id="UP000583164"/>
    </source>
</evidence>
<dbReference type="SMART" id="SM00356">
    <property type="entry name" value="ZnF_C3H1"/>
    <property type="match status" value="1"/>
</dbReference>
<keyword evidence="3 4" id="KW-0862">Zinc</keyword>
<dbReference type="InterPro" id="IPR001841">
    <property type="entry name" value="Znf_RING"/>
</dbReference>
<dbReference type="PROSITE" id="PS00518">
    <property type="entry name" value="ZF_RING_1"/>
    <property type="match status" value="1"/>
</dbReference>
<evidence type="ECO:0000256" key="5">
    <source>
        <dbReference type="SAM" id="MobiDB-lite"/>
    </source>
</evidence>
<keyword evidence="9" id="KW-1185">Reference proteome</keyword>
<dbReference type="OrthoDB" id="25761at2759"/>
<evidence type="ECO:0000256" key="3">
    <source>
        <dbReference type="ARBA" id="ARBA00022833"/>
    </source>
</evidence>
<feature type="non-terminal residue" evidence="8">
    <location>
        <position position="301"/>
    </location>
</feature>
<dbReference type="PROSITE" id="PS50103">
    <property type="entry name" value="ZF_C3H1"/>
    <property type="match status" value="1"/>
</dbReference>
<keyword evidence="2 4" id="KW-0863">Zinc-finger</keyword>
<evidence type="ECO:0000256" key="4">
    <source>
        <dbReference type="PROSITE-ProRule" id="PRU00723"/>
    </source>
</evidence>
<feature type="compositionally biased region" description="Polar residues" evidence="5">
    <location>
        <begin position="14"/>
        <end position="25"/>
    </location>
</feature>
<dbReference type="Gene3D" id="3.30.40.10">
    <property type="entry name" value="Zinc/RING finger domain, C3HC4 (zinc finger)"/>
    <property type="match status" value="1"/>
</dbReference>
<proteinExistence type="predicted"/>
<organism evidence="8 9">
    <name type="scientific">Rhabdornis inornatus</name>
    <dbReference type="NCBI Taxonomy" id="237438"/>
    <lineage>
        <taxon>Eukaryota</taxon>
        <taxon>Metazoa</taxon>
        <taxon>Chordata</taxon>
        <taxon>Craniata</taxon>
        <taxon>Vertebrata</taxon>
        <taxon>Euteleostomi</taxon>
        <taxon>Archelosauria</taxon>
        <taxon>Archosauria</taxon>
        <taxon>Dinosauria</taxon>
        <taxon>Saurischia</taxon>
        <taxon>Theropoda</taxon>
        <taxon>Coelurosauria</taxon>
        <taxon>Aves</taxon>
        <taxon>Neognathae</taxon>
        <taxon>Neoaves</taxon>
        <taxon>Telluraves</taxon>
        <taxon>Australaves</taxon>
        <taxon>Passeriformes</taxon>
        <taxon>Rhabdornithidae</taxon>
        <taxon>Rhabdornis</taxon>
    </lineage>
</organism>